<keyword evidence="2" id="KW-1185">Reference proteome</keyword>
<gene>
    <name evidence="1" type="ORF">K443DRAFT_100000</name>
</gene>
<sequence length="63" mass="7021">VESEAISGCSKSKLWTRLTCEVRGSFTLRLVLRVDNIDSVMSCTQNPMQRGTPNLPHQIDDDA</sequence>
<organism evidence="1 2">
    <name type="scientific">Laccaria amethystina LaAM-08-1</name>
    <dbReference type="NCBI Taxonomy" id="1095629"/>
    <lineage>
        <taxon>Eukaryota</taxon>
        <taxon>Fungi</taxon>
        <taxon>Dikarya</taxon>
        <taxon>Basidiomycota</taxon>
        <taxon>Agaricomycotina</taxon>
        <taxon>Agaricomycetes</taxon>
        <taxon>Agaricomycetidae</taxon>
        <taxon>Agaricales</taxon>
        <taxon>Agaricineae</taxon>
        <taxon>Hydnangiaceae</taxon>
        <taxon>Laccaria</taxon>
    </lineage>
</organism>
<evidence type="ECO:0000313" key="1">
    <source>
        <dbReference type="EMBL" id="KIK00587.1"/>
    </source>
</evidence>
<dbReference type="AlphaFoldDB" id="A0A0C9XS76"/>
<feature type="non-terminal residue" evidence="1">
    <location>
        <position position="1"/>
    </location>
</feature>
<name>A0A0C9XS76_9AGAR</name>
<dbReference type="Proteomes" id="UP000054477">
    <property type="component" value="Unassembled WGS sequence"/>
</dbReference>
<accession>A0A0C9XS76</accession>
<protein>
    <submittedName>
        <fullName evidence="1">Uncharacterized protein</fullName>
    </submittedName>
</protein>
<proteinExistence type="predicted"/>
<dbReference type="EMBL" id="KN838622">
    <property type="protein sequence ID" value="KIK00587.1"/>
    <property type="molecule type" value="Genomic_DNA"/>
</dbReference>
<dbReference type="OrthoDB" id="10432346at2759"/>
<reference evidence="2" key="2">
    <citation type="submission" date="2015-01" db="EMBL/GenBank/DDBJ databases">
        <title>Evolutionary Origins and Diversification of the Mycorrhizal Mutualists.</title>
        <authorList>
            <consortium name="DOE Joint Genome Institute"/>
            <consortium name="Mycorrhizal Genomics Consortium"/>
            <person name="Kohler A."/>
            <person name="Kuo A."/>
            <person name="Nagy L.G."/>
            <person name="Floudas D."/>
            <person name="Copeland A."/>
            <person name="Barry K.W."/>
            <person name="Cichocki N."/>
            <person name="Veneault-Fourrey C."/>
            <person name="LaButti K."/>
            <person name="Lindquist E.A."/>
            <person name="Lipzen A."/>
            <person name="Lundell T."/>
            <person name="Morin E."/>
            <person name="Murat C."/>
            <person name="Riley R."/>
            <person name="Ohm R."/>
            <person name="Sun H."/>
            <person name="Tunlid A."/>
            <person name="Henrissat B."/>
            <person name="Grigoriev I.V."/>
            <person name="Hibbett D.S."/>
            <person name="Martin F."/>
        </authorList>
    </citation>
    <scope>NUCLEOTIDE SEQUENCE [LARGE SCALE GENOMIC DNA]</scope>
    <source>
        <strain evidence="2">LaAM-08-1</strain>
    </source>
</reference>
<dbReference type="HOGENOM" id="CLU_199227_0_0_1"/>
<evidence type="ECO:0000313" key="2">
    <source>
        <dbReference type="Proteomes" id="UP000054477"/>
    </source>
</evidence>
<reference evidence="1 2" key="1">
    <citation type="submission" date="2014-04" db="EMBL/GenBank/DDBJ databases">
        <authorList>
            <consortium name="DOE Joint Genome Institute"/>
            <person name="Kuo A."/>
            <person name="Kohler A."/>
            <person name="Nagy L.G."/>
            <person name="Floudas D."/>
            <person name="Copeland A."/>
            <person name="Barry K.W."/>
            <person name="Cichocki N."/>
            <person name="Veneault-Fourrey C."/>
            <person name="LaButti K."/>
            <person name="Lindquist E.A."/>
            <person name="Lipzen A."/>
            <person name="Lundell T."/>
            <person name="Morin E."/>
            <person name="Murat C."/>
            <person name="Sun H."/>
            <person name="Tunlid A."/>
            <person name="Henrissat B."/>
            <person name="Grigoriev I.V."/>
            <person name="Hibbett D.S."/>
            <person name="Martin F."/>
            <person name="Nordberg H.P."/>
            <person name="Cantor M.N."/>
            <person name="Hua S.X."/>
        </authorList>
    </citation>
    <scope>NUCLEOTIDE SEQUENCE [LARGE SCALE GENOMIC DNA]</scope>
    <source>
        <strain evidence="1 2">LaAM-08-1</strain>
    </source>
</reference>